<dbReference type="Pfam" id="PF01966">
    <property type="entry name" value="HD"/>
    <property type="match status" value="1"/>
</dbReference>
<accession>A0ABQ5N6S7</accession>
<evidence type="ECO:0000259" key="1">
    <source>
        <dbReference type="PROSITE" id="PS51831"/>
    </source>
</evidence>
<dbReference type="InterPro" id="IPR003607">
    <property type="entry name" value="HD/PDEase_dom"/>
</dbReference>
<dbReference type="EMBL" id="BRXR01000001">
    <property type="protein sequence ID" value="GLC30923.1"/>
    <property type="molecule type" value="Genomic_DNA"/>
</dbReference>
<dbReference type="CDD" id="cd00077">
    <property type="entry name" value="HDc"/>
    <property type="match status" value="1"/>
</dbReference>
<comment type="caution">
    <text evidence="2">The sequence shown here is derived from an EMBL/GenBank/DDBJ whole genome shotgun (WGS) entry which is preliminary data.</text>
</comment>
<gene>
    <name evidence="2" type="ORF">bsdE14_23330</name>
</gene>
<evidence type="ECO:0000313" key="2">
    <source>
        <dbReference type="EMBL" id="GLC30923.1"/>
    </source>
</evidence>
<sequence>MQIDGREYEDVKGIVINNTIEYVKAKLEGEGSGHDWWHVYRVWKNSILISENEKVDMYIVELAALLHDIGDWKFYNGDETVGPRLAREWLNKNGVDESIVQQVSNIIGKMSYKGKGVKSEMDTIEGMVVQDADRLDAIGAIGIARAFAYGGSKGREMYNPNRKPEYHETFEQYKSSTGTTINHFYEKLLLLKDLMNTNTAKKIAAERHEFMENFLEQFYGEWSGR</sequence>
<protein>
    <submittedName>
        <fullName evidence="2">Phosphohydrolase</fullName>
    </submittedName>
</protein>
<name>A0ABQ5N6S7_9CLOT</name>
<dbReference type="RefSeq" id="WP_264850198.1">
    <property type="nucleotide sequence ID" value="NZ_BRXR01000001.1"/>
</dbReference>
<dbReference type="Proteomes" id="UP001208567">
    <property type="component" value="Unassembled WGS sequence"/>
</dbReference>
<dbReference type="SUPFAM" id="SSF109604">
    <property type="entry name" value="HD-domain/PDEase-like"/>
    <property type="match status" value="1"/>
</dbReference>
<feature type="domain" description="HD" evidence="1">
    <location>
        <begin position="35"/>
        <end position="138"/>
    </location>
</feature>
<dbReference type="PANTHER" id="PTHR33594">
    <property type="entry name" value="SUPERFAMILY HYDROLASE, PUTATIVE (AFU_ORTHOLOGUE AFUA_1G03035)-RELATED"/>
    <property type="match status" value="1"/>
</dbReference>
<dbReference type="PROSITE" id="PS51831">
    <property type="entry name" value="HD"/>
    <property type="match status" value="1"/>
</dbReference>
<dbReference type="Gene3D" id="1.20.58.1910">
    <property type="match status" value="1"/>
</dbReference>
<dbReference type="InterPro" id="IPR006674">
    <property type="entry name" value="HD_domain"/>
</dbReference>
<organism evidence="2 3">
    <name type="scientific">Clostridium omnivorum</name>
    <dbReference type="NCBI Taxonomy" id="1604902"/>
    <lineage>
        <taxon>Bacteria</taxon>
        <taxon>Bacillati</taxon>
        <taxon>Bacillota</taxon>
        <taxon>Clostridia</taxon>
        <taxon>Eubacteriales</taxon>
        <taxon>Clostridiaceae</taxon>
        <taxon>Clostridium</taxon>
    </lineage>
</organism>
<proteinExistence type="predicted"/>
<dbReference type="Gene3D" id="1.10.472.50">
    <property type="entry name" value="HD-domain/PDEase-like"/>
    <property type="match status" value="1"/>
</dbReference>
<evidence type="ECO:0000313" key="3">
    <source>
        <dbReference type="Proteomes" id="UP001208567"/>
    </source>
</evidence>
<reference evidence="2 3" key="1">
    <citation type="journal article" date="2024" name="Int. J. Syst. Evol. Microbiol.">
        <title>Clostridium omnivorum sp. nov., isolated from anoxic soil under the treatment of reductive soil disinfestation.</title>
        <authorList>
            <person name="Ueki A."/>
            <person name="Tonouchi A."/>
            <person name="Kaku N."/>
            <person name="Honma S."/>
            <person name="Ueki K."/>
        </authorList>
    </citation>
    <scope>NUCLEOTIDE SEQUENCE [LARGE SCALE GENOMIC DNA]</scope>
    <source>
        <strain evidence="2 3">E14</strain>
    </source>
</reference>
<dbReference type="PANTHER" id="PTHR33594:SF1">
    <property type="entry name" value="HD_PDEASE DOMAIN-CONTAINING PROTEIN"/>
    <property type="match status" value="1"/>
</dbReference>
<keyword evidence="3" id="KW-1185">Reference proteome</keyword>
<dbReference type="SMART" id="SM00471">
    <property type="entry name" value="HDc"/>
    <property type="match status" value="1"/>
</dbReference>